<dbReference type="RefSeq" id="WP_165833196.1">
    <property type="nucleotide sequence ID" value="NZ_CAUFPP010000024.1"/>
</dbReference>
<dbReference type="SUPFAM" id="SSF51215">
    <property type="entry name" value="Regulatory protein AraC"/>
    <property type="match status" value="1"/>
</dbReference>
<keyword evidence="2 6" id="KW-0238">DNA-binding</keyword>
<sequence>MSVQSVELPLLFYAWRRKVTGNVAPHQHGGCELIYVLDGHCRVESPAGIFEGTPGKLLVIPPEVIHNQIDDPGEDNIFCVFQANPALFAQHWRSLDLGGETRTIRMFLELCDMTEKNDLTGASALLLSFLQRLSAFEQKQSLSTRQHPKLRKALEFLHENLTRPITVRATAEHAGISVSLLRKLFTDYCGTPPLGYLQNLRLARAEELLKNPYLSIAEIAAECGFDSAGYFIRLYRRKHGTSPGKARRRSDHPS</sequence>
<evidence type="ECO:0000256" key="1">
    <source>
        <dbReference type="ARBA" id="ARBA00023015"/>
    </source>
</evidence>
<keyword evidence="7" id="KW-1185">Reference proteome</keyword>
<dbReference type="InterPro" id="IPR037923">
    <property type="entry name" value="HTH-like"/>
</dbReference>
<evidence type="ECO:0000259" key="5">
    <source>
        <dbReference type="PROSITE" id="PS01124"/>
    </source>
</evidence>
<dbReference type="PRINTS" id="PR00032">
    <property type="entry name" value="HTHARAC"/>
</dbReference>
<protein>
    <submittedName>
        <fullName evidence="6">AraC-like DNA-binding protein</fullName>
    </submittedName>
</protein>
<accession>A0A2U1AEF0</accession>
<dbReference type="Pfam" id="PF12833">
    <property type="entry name" value="HTH_18"/>
    <property type="match status" value="1"/>
</dbReference>
<gene>
    <name evidence="6" type="ORF">C8D82_14620</name>
</gene>
<dbReference type="Pfam" id="PF02311">
    <property type="entry name" value="AraC_binding"/>
    <property type="match status" value="1"/>
</dbReference>
<reference evidence="6 7" key="1">
    <citation type="submission" date="2018-04" db="EMBL/GenBank/DDBJ databases">
        <title>Genomic Encyclopedia of Type Strains, Phase IV (KMG-IV): sequencing the most valuable type-strain genomes for metagenomic binning, comparative biology and taxonomic classification.</title>
        <authorList>
            <person name="Goeker M."/>
        </authorList>
    </citation>
    <scope>NUCLEOTIDE SEQUENCE [LARGE SCALE GENOMIC DNA]</scope>
    <source>
        <strain evidence="6 7">DSM 14823</strain>
    </source>
</reference>
<dbReference type="EMBL" id="QEKH01000046">
    <property type="protein sequence ID" value="PVY34798.1"/>
    <property type="molecule type" value="Genomic_DNA"/>
</dbReference>
<dbReference type="Gene3D" id="1.10.10.60">
    <property type="entry name" value="Homeodomain-like"/>
    <property type="match status" value="1"/>
</dbReference>
<dbReference type="InterPro" id="IPR018062">
    <property type="entry name" value="HTH_AraC-typ_CS"/>
</dbReference>
<dbReference type="Gene3D" id="2.60.120.10">
    <property type="entry name" value="Jelly Rolls"/>
    <property type="match status" value="1"/>
</dbReference>
<evidence type="ECO:0000256" key="2">
    <source>
        <dbReference type="ARBA" id="ARBA00023125"/>
    </source>
</evidence>
<dbReference type="GeneID" id="78297095"/>
<dbReference type="AlphaFoldDB" id="A0A2U1AEF0"/>
<dbReference type="Proteomes" id="UP000245959">
    <property type="component" value="Unassembled WGS sequence"/>
</dbReference>
<dbReference type="GO" id="GO:0003700">
    <property type="term" value="F:DNA-binding transcription factor activity"/>
    <property type="evidence" value="ECO:0007669"/>
    <property type="project" value="InterPro"/>
</dbReference>
<dbReference type="InterPro" id="IPR050204">
    <property type="entry name" value="AraC_XylS_family_regulators"/>
</dbReference>
<dbReference type="PROSITE" id="PS00041">
    <property type="entry name" value="HTH_ARAC_FAMILY_1"/>
    <property type="match status" value="1"/>
</dbReference>
<evidence type="ECO:0000313" key="6">
    <source>
        <dbReference type="EMBL" id="PVY34798.1"/>
    </source>
</evidence>
<keyword evidence="1" id="KW-0805">Transcription regulation</keyword>
<feature type="domain" description="HTH araC/xylS-type" evidence="5">
    <location>
        <begin position="151"/>
        <end position="249"/>
    </location>
</feature>
<dbReference type="PANTHER" id="PTHR46796">
    <property type="entry name" value="HTH-TYPE TRANSCRIPTIONAL ACTIVATOR RHAS-RELATED"/>
    <property type="match status" value="1"/>
</dbReference>
<dbReference type="InterPro" id="IPR014710">
    <property type="entry name" value="RmlC-like_jellyroll"/>
</dbReference>
<dbReference type="GO" id="GO:0043565">
    <property type="term" value="F:sequence-specific DNA binding"/>
    <property type="evidence" value="ECO:0007669"/>
    <property type="project" value="InterPro"/>
</dbReference>
<dbReference type="PROSITE" id="PS01124">
    <property type="entry name" value="HTH_ARAC_FAMILY_2"/>
    <property type="match status" value="1"/>
</dbReference>
<keyword evidence="3" id="KW-0010">Activator</keyword>
<keyword evidence="4" id="KW-0804">Transcription</keyword>
<name>A0A2U1AEF0_9BACT</name>
<dbReference type="InterPro" id="IPR003313">
    <property type="entry name" value="AraC-bd"/>
</dbReference>
<dbReference type="InterPro" id="IPR018060">
    <property type="entry name" value="HTH_AraC"/>
</dbReference>
<dbReference type="CDD" id="cd02208">
    <property type="entry name" value="cupin_RmlC-like"/>
    <property type="match status" value="1"/>
</dbReference>
<comment type="caution">
    <text evidence="6">The sequence shown here is derived from an EMBL/GenBank/DDBJ whole genome shotgun (WGS) entry which is preliminary data.</text>
</comment>
<dbReference type="SUPFAM" id="SSF46689">
    <property type="entry name" value="Homeodomain-like"/>
    <property type="match status" value="2"/>
</dbReference>
<dbReference type="SMART" id="SM00342">
    <property type="entry name" value="HTH_ARAC"/>
    <property type="match status" value="1"/>
</dbReference>
<dbReference type="InterPro" id="IPR020449">
    <property type="entry name" value="Tscrpt_reg_AraC-type_HTH"/>
</dbReference>
<dbReference type="InterPro" id="IPR009057">
    <property type="entry name" value="Homeodomain-like_sf"/>
</dbReference>
<evidence type="ECO:0000256" key="4">
    <source>
        <dbReference type="ARBA" id="ARBA00023163"/>
    </source>
</evidence>
<proteinExistence type="predicted"/>
<organism evidence="6 7">
    <name type="scientific">Victivallis vadensis</name>
    <dbReference type="NCBI Taxonomy" id="172901"/>
    <lineage>
        <taxon>Bacteria</taxon>
        <taxon>Pseudomonadati</taxon>
        <taxon>Lentisphaerota</taxon>
        <taxon>Lentisphaeria</taxon>
        <taxon>Victivallales</taxon>
        <taxon>Victivallaceae</taxon>
        <taxon>Victivallis</taxon>
    </lineage>
</organism>
<evidence type="ECO:0000313" key="7">
    <source>
        <dbReference type="Proteomes" id="UP000245959"/>
    </source>
</evidence>
<evidence type="ECO:0000256" key="3">
    <source>
        <dbReference type="ARBA" id="ARBA00023159"/>
    </source>
</evidence>